<organism evidence="5 6">
    <name type="scientific">Pseudorhodoferax soli</name>
    <dbReference type="NCBI Taxonomy" id="545864"/>
    <lineage>
        <taxon>Bacteria</taxon>
        <taxon>Pseudomonadati</taxon>
        <taxon>Pseudomonadota</taxon>
        <taxon>Betaproteobacteria</taxon>
        <taxon>Burkholderiales</taxon>
        <taxon>Comamonadaceae</taxon>
    </lineage>
</organism>
<keyword evidence="6" id="KW-1185">Reference proteome</keyword>
<gene>
    <name evidence="5" type="ORF">DES41_103357</name>
</gene>
<evidence type="ECO:0000313" key="6">
    <source>
        <dbReference type="Proteomes" id="UP000252884"/>
    </source>
</evidence>
<dbReference type="PROSITE" id="PS50297">
    <property type="entry name" value="ANK_REP_REGION"/>
    <property type="match status" value="3"/>
</dbReference>
<evidence type="ECO:0000256" key="4">
    <source>
        <dbReference type="SAM" id="SignalP"/>
    </source>
</evidence>
<evidence type="ECO:0000256" key="1">
    <source>
        <dbReference type="ARBA" id="ARBA00022737"/>
    </source>
</evidence>
<dbReference type="EMBL" id="QPJK01000003">
    <property type="protein sequence ID" value="RCW72751.1"/>
    <property type="molecule type" value="Genomic_DNA"/>
</dbReference>
<feature type="signal peptide" evidence="4">
    <location>
        <begin position="1"/>
        <end position="24"/>
    </location>
</feature>
<comment type="caution">
    <text evidence="5">The sequence shown here is derived from an EMBL/GenBank/DDBJ whole genome shotgun (WGS) entry which is preliminary data.</text>
</comment>
<dbReference type="Pfam" id="PF12796">
    <property type="entry name" value="Ank_2"/>
    <property type="match status" value="1"/>
</dbReference>
<reference evidence="5 6" key="1">
    <citation type="submission" date="2018-07" db="EMBL/GenBank/DDBJ databases">
        <title>Genomic Encyclopedia of Type Strains, Phase IV (KMG-IV): sequencing the most valuable type-strain genomes for metagenomic binning, comparative biology and taxonomic classification.</title>
        <authorList>
            <person name="Goeker M."/>
        </authorList>
    </citation>
    <scope>NUCLEOTIDE SEQUENCE [LARGE SCALE GENOMIC DNA]</scope>
    <source>
        <strain evidence="5 6">DSM 21634</strain>
    </source>
</reference>
<dbReference type="InterPro" id="IPR036770">
    <property type="entry name" value="Ankyrin_rpt-contain_sf"/>
</dbReference>
<accession>A0A368XXN6</accession>
<sequence length="221" mass="24074">MTMDVQRRRCMAVLLLGAAGMATAGSYDDFFAAIAADDAAAVVNLLRRGFDPNTRDPNGQHGLYLAIRARSSRVTQALIDWPKTEVESLNKADESPLMAAALDGQLELCKKLIARGAAVNKTGWAPLHYAATSGHVEVMRLLLEEHAFIDAESPNRTTPLMMAARYGSQEATRLLLQEGAEPLLKNEQGMTAIDFANSVNRADVAKLIGDAVRQRQPRGKW</sequence>
<feature type="chain" id="PRO_5017033727" evidence="4">
    <location>
        <begin position="25"/>
        <end position="221"/>
    </location>
</feature>
<evidence type="ECO:0000313" key="5">
    <source>
        <dbReference type="EMBL" id="RCW72751.1"/>
    </source>
</evidence>
<proteinExistence type="predicted"/>
<dbReference type="PRINTS" id="PR01415">
    <property type="entry name" value="ANKYRIN"/>
</dbReference>
<dbReference type="Pfam" id="PF13857">
    <property type="entry name" value="Ank_5"/>
    <property type="match status" value="1"/>
</dbReference>
<dbReference type="PROSITE" id="PS50088">
    <property type="entry name" value="ANK_REPEAT"/>
    <property type="match status" value="3"/>
</dbReference>
<dbReference type="AlphaFoldDB" id="A0A368XXN6"/>
<name>A0A368XXN6_9BURK</name>
<dbReference type="PANTHER" id="PTHR24171:SF8">
    <property type="entry name" value="BRCA1-ASSOCIATED RING DOMAIN PROTEIN 1"/>
    <property type="match status" value="1"/>
</dbReference>
<evidence type="ECO:0000256" key="3">
    <source>
        <dbReference type="PROSITE-ProRule" id="PRU00023"/>
    </source>
</evidence>
<dbReference type="Proteomes" id="UP000252884">
    <property type="component" value="Unassembled WGS sequence"/>
</dbReference>
<evidence type="ECO:0000256" key="2">
    <source>
        <dbReference type="ARBA" id="ARBA00023043"/>
    </source>
</evidence>
<dbReference type="Gene3D" id="1.25.40.20">
    <property type="entry name" value="Ankyrin repeat-containing domain"/>
    <property type="match status" value="1"/>
</dbReference>
<dbReference type="InterPro" id="IPR002110">
    <property type="entry name" value="Ankyrin_rpt"/>
</dbReference>
<dbReference type="PANTHER" id="PTHR24171">
    <property type="entry name" value="ANKYRIN REPEAT DOMAIN-CONTAINING PROTEIN 39-RELATED"/>
    <property type="match status" value="1"/>
</dbReference>
<feature type="repeat" description="ANK" evidence="3">
    <location>
        <begin position="155"/>
        <end position="187"/>
    </location>
</feature>
<keyword evidence="2 3" id="KW-0040">ANK repeat</keyword>
<keyword evidence="1" id="KW-0677">Repeat</keyword>
<keyword evidence="4" id="KW-0732">Signal</keyword>
<feature type="repeat" description="ANK" evidence="3">
    <location>
        <begin position="122"/>
        <end position="154"/>
    </location>
</feature>
<protein>
    <submittedName>
        <fullName evidence="5">Uncharacterized protein</fullName>
    </submittedName>
</protein>
<feature type="repeat" description="ANK" evidence="3">
    <location>
        <begin position="92"/>
        <end position="124"/>
    </location>
</feature>
<dbReference type="SUPFAM" id="SSF48403">
    <property type="entry name" value="Ankyrin repeat"/>
    <property type="match status" value="1"/>
</dbReference>
<dbReference type="SMART" id="SM00248">
    <property type="entry name" value="ANK"/>
    <property type="match status" value="5"/>
</dbReference>